<sequence length="585" mass="58032">MVGVGTVSVAATGDVSLDFTRLIDPDDDFGKWVRTGDVLRFRVKVVGTGRARLAVAADPEAALTSVSCAPGSRPARPGTRPGTVPAADAEPLGEAVPTNELLLYRNVPSDSKVKQVAANLARTAALGGGAARPVTRSELLTGRHSARGAEVCRLGRGQGEREVDVRVTVPGGAASVVVAAVARIQGDGGPVMAMRTTTAYVDTAQVRGRPMASGVRTSGDLPGAARGPVRTDPQAADGEDAIHGVVADPGEGGQDDTSAQQSSGRGESGESGGENAGRGGSGQESAGKSGSGQESAGKSGSGREGAERDGRVGAERDDNARRDGDRGGAGQGRDGRDVRGEGAGARAGGGRSPDGAGVGRRFDGARPRAGAVAPSRELSSHGLSPQGLSSQGLSSQGQRSQGLSSQGSSSQGLSSQDLLSQGLLSRGLLSREVASPGLPSLGGGGSVASGGVPLGAPASGGPVPGGASRNPVLSGGVPAGTSTGMRESGVLAVGGSANGDSESNALTSPDGVILPAVELAAESAEAGRPLPLAATVAGRRLDNSPRPNPLDGPKSLPIVAGGVAILLLALWTVARRQHRRIQRRS</sequence>
<protein>
    <submittedName>
        <fullName evidence="3">Uncharacterized protein</fullName>
    </submittedName>
</protein>
<feature type="region of interest" description="Disordered" evidence="1">
    <location>
        <begin position="210"/>
        <end position="418"/>
    </location>
</feature>
<comment type="caution">
    <text evidence="3">The sequence shown here is derived from an EMBL/GenBank/DDBJ whole genome shotgun (WGS) entry which is preliminary data.</text>
</comment>
<proteinExistence type="predicted"/>
<evidence type="ECO:0000313" key="4">
    <source>
        <dbReference type="Proteomes" id="UP001501578"/>
    </source>
</evidence>
<feature type="compositionally biased region" description="Polar residues" evidence="1">
    <location>
        <begin position="286"/>
        <end position="298"/>
    </location>
</feature>
<feature type="region of interest" description="Disordered" evidence="1">
    <location>
        <begin position="433"/>
        <end position="508"/>
    </location>
</feature>
<keyword evidence="2" id="KW-0472">Membrane</keyword>
<feature type="compositionally biased region" description="Basic and acidic residues" evidence="1">
    <location>
        <begin position="304"/>
        <end position="326"/>
    </location>
</feature>
<evidence type="ECO:0000313" key="3">
    <source>
        <dbReference type="EMBL" id="GAA0949829.1"/>
    </source>
</evidence>
<feature type="compositionally biased region" description="Polar residues" evidence="1">
    <location>
        <begin position="498"/>
        <end position="507"/>
    </location>
</feature>
<keyword evidence="4" id="KW-1185">Reference proteome</keyword>
<name>A0ABN1R0N3_9ACTN</name>
<feature type="region of interest" description="Disordered" evidence="1">
    <location>
        <begin position="68"/>
        <end position="90"/>
    </location>
</feature>
<feature type="compositionally biased region" description="Gly residues" evidence="1">
    <location>
        <begin position="341"/>
        <end position="358"/>
    </location>
</feature>
<feature type="compositionally biased region" description="Gly residues" evidence="1">
    <location>
        <begin position="269"/>
        <end position="282"/>
    </location>
</feature>
<gene>
    <name evidence="3" type="ORF">GCM10009560_68490</name>
</gene>
<feature type="compositionally biased region" description="Low complexity" evidence="1">
    <location>
        <begin position="449"/>
        <end position="468"/>
    </location>
</feature>
<keyword evidence="2" id="KW-1133">Transmembrane helix</keyword>
<keyword evidence="2" id="KW-0812">Transmembrane</keyword>
<evidence type="ECO:0000256" key="1">
    <source>
        <dbReference type="SAM" id="MobiDB-lite"/>
    </source>
</evidence>
<reference evidence="3 4" key="1">
    <citation type="journal article" date="2019" name="Int. J. Syst. Evol. Microbiol.">
        <title>The Global Catalogue of Microorganisms (GCM) 10K type strain sequencing project: providing services to taxonomists for standard genome sequencing and annotation.</title>
        <authorList>
            <consortium name="The Broad Institute Genomics Platform"/>
            <consortium name="The Broad Institute Genome Sequencing Center for Infectious Disease"/>
            <person name="Wu L."/>
            <person name="Ma J."/>
        </authorList>
    </citation>
    <scope>NUCLEOTIDE SEQUENCE [LARGE SCALE GENOMIC DNA]</scope>
    <source>
        <strain evidence="3 4">JCM 11136</strain>
    </source>
</reference>
<feature type="compositionally biased region" description="Low complexity" evidence="1">
    <location>
        <begin position="380"/>
        <end position="418"/>
    </location>
</feature>
<evidence type="ECO:0000256" key="2">
    <source>
        <dbReference type="SAM" id="Phobius"/>
    </source>
</evidence>
<dbReference type="Proteomes" id="UP001501578">
    <property type="component" value="Unassembled WGS sequence"/>
</dbReference>
<dbReference type="EMBL" id="BAAAHQ010000046">
    <property type="protein sequence ID" value="GAA0949829.1"/>
    <property type="molecule type" value="Genomic_DNA"/>
</dbReference>
<organism evidence="3 4">
    <name type="scientific">Nonomuraea longicatena</name>
    <dbReference type="NCBI Taxonomy" id="83682"/>
    <lineage>
        <taxon>Bacteria</taxon>
        <taxon>Bacillati</taxon>
        <taxon>Actinomycetota</taxon>
        <taxon>Actinomycetes</taxon>
        <taxon>Streptosporangiales</taxon>
        <taxon>Streptosporangiaceae</taxon>
        <taxon>Nonomuraea</taxon>
    </lineage>
</organism>
<accession>A0ABN1R0N3</accession>
<feature type="transmembrane region" description="Helical" evidence="2">
    <location>
        <begin position="555"/>
        <end position="574"/>
    </location>
</feature>